<evidence type="ECO:0000256" key="6">
    <source>
        <dbReference type="SAM" id="Phobius"/>
    </source>
</evidence>
<dbReference type="Pfam" id="PF19317">
    <property type="entry name" value="Gag_p24_C"/>
    <property type="match status" value="1"/>
</dbReference>
<dbReference type="InterPro" id="IPR008916">
    <property type="entry name" value="Retrov_capsid_C"/>
</dbReference>
<dbReference type="PANTHER" id="PTHR40389">
    <property type="entry name" value="ENDOGENOUS RETROVIRUS GROUP K MEMBER 24 GAG POLYPROTEIN-RELATED"/>
    <property type="match status" value="1"/>
</dbReference>
<dbReference type="Gene3D" id="1.10.287.210">
    <property type="match status" value="1"/>
</dbReference>
<dbReference type="InterPro" id="IPR012337">
    <property type="entry name" value="RNaseH-like_sf"/>
</dbReference>
<keyword evidence="4" id="KW-0862">Zinc</keyword>
<dbReference type="Proteomes" id="UP000269221">
    <property type="component" value="Unassembled WGS sequence"/>
</dbReference>
<dbReference type="GO" id="GO:0015074">
    <property type="term" value="P:DNA integration"/>
    <property type="evidence" value="ECO:0007669"/>
    <property type="project" value="InterPro"/>
</dbReference>
<evidence type="ECO:0000256" key="1">
    <source>
        <dbReference type="ARBA" id="ARBA00022707"/>
    </source>
</evidence>
<feature type="domain" description="CCHC-type" evidence="7">
    <location>
        <begin position="377"/>
        <end position="392"/>
    </location>
</feature>
<dbReference type="Pfam" id="PF00429">
    <property type="entry name" value="TLV_coat"/>
    <property type="match status" value="1"/>
</dbReference>
<keyword evidence="2" id="KW-0479">Metal-binding</keyword>
<dbReference type="EMBL" id="QRBI01000100">
    <property type="protein sequence ID" value="RMC16805.1"/>
    <property type="molecule type" value="Genomic_DNA"/>
</dbReference>
<keyword evidence="10" id="KW-1185">Reference proteome</keyword>
<dbReference type="GO" id="GO:0008270">
    <property type="term" value="F:zinc ion binding"/>
    <property type="evidence" value="ECO:0007669"/>
    <property type="project" value="UniProtKB-KW"/>
</dbReference>
<evidence type="ECO:0000313" key="10">
    <source>
        <dbReference type="Proteomes" id="UP000269221"/>
    </source>
</evidence>
<dbReference type="Gene3D" id="1.10.1200.30">
    <property type="match status" value="1"/>
</dbReference>
<keyword evidence="3 5" id="KW-0863">Zinc-finger</keyword>
<dbReference type="GO" id="GO:0003676">
    <property type="term" value="F:nucleic acid binding"/>
    <property type="evidence" value="ECO:0007669"/>
    <property type="project" value="InterPro"/>
</dbReference>
<dbReference type="GO" id="GO:0016032">
    <property type="term" value="P:viral process"/>
    <property type="evidence" value="ECO:0007669"/>
    <property type="project" value="InterPro"/>
</dbReference>
<dbReference type="CDD" id="cd09949">
    <property type="entry name" value="RSV-like_HR1-HR2"/>
    <property type="match status" value="1"/>
</dbReference>
<comment type="caution">
    <text evidence="9">The sequence shown here is derived from an EMBL/GenBank/DDBJ whole genome shotgun (WGS) entry which is preliminary data.</text>
</comment>
<dbReference type="PROSITE" id="PS50994">
    <property type="entry name" value="INTEGRASE"/>
    <property type="match status" value="1"/>
</dbReference>
<dbReference type="InterPro" id="IPR045345">
    <property type="entry name" value="Gag_p24_C"/>
</dbReference>
<dbReference type="InterPro" id="IPR036875">
    <property type="entry name" value="Znf_CCHC_sf"/>
</dbReference>
<dbReference type="InterPro" id="IPR005166">
    <property type="entry name" value="RSV_p95_env"/>
</dbReference>
<accession>A0A3M0KUI7</accession>
<dbReference type="InterPro" id="IPR050195">
    <property type="entry name" value="Primate_lentivir_Gag_pol-like"/>
</dbReference>
<dbReference type="SUPFAM" id="SSF47353">
    <property type="entry name" value="Retrovirus capsid dimerization domain-like"/>
    <property type="match status" value="1"/>
</dbReference>
<name>A0A3M0KUI7_HIRRU</name>
<dbReference type="Pfam" id="PF03708">
    <property type="entry name" value="Avian_gp85"/>
    <property type="match status" value="1"/>
</dbReference>
<dbReference type="InterPro" id="IPR036397">
    <property type="entry name" value="RNaseH_sf"/>
</dbReference>
<evidence type="ECO:0000256" key="5">
    <source>
        <dbReference type="PROSITE-ProRule" id="PRU00047"/>
    </source>
</evidence>
<dbReference type="OrthoDB" id="9838443at2759"/>
<dbReference type="InterPro" id="IPR018154">
    <property type="entry name" value="TLV/ENV_coat_polyprotein"/>
</dbReference>
<dbReference type="SUPFAM" id="SSF57756">
    <property type="entry name" value="Retrovirus zinc finger-like domains"/>
    <property type="match status" value="1"/>
</dbReference>
<dbReference type="SUPFAM" id="SSF58069">
    <property type="entry name" value="Virus ectodomain"/>
    <property type="match status" value="1"/>
</dbReference>
<keyword evidence="1" id="KW-0449">Lipoprotein</keyword>
<reference evidence="9 10" key="1">
    <citation type="submission" date="2018-07" db="EMBL/GenBank/DDBJ databases">
        <title>A high quality draft genome assembly of the barn swallow (H. rustica rustica).</title>
        <authorList>
            <person name="Formenti G."/>
            <person name="Chiara M."/>
            <person name="Poveda L."/>
            <person name="Francoijs K.-J."/>
            <person name="Bonisoli-Alquati A."/>
            <person name="Canova L."/>
            <person name="Gianfranceschi L."/>
            <person name="Horner D.S."/>
            <person name="Saino N."/>
        </authorList>
    </citation>
    <scope>NUCLEOTIDE SEQUENCE [LARGE SCALE GENOMIC DNA]</scope>
    <source>
        <strain evidence="9">Chelidonia</strain>
        <tissue evidence="9">Blood</tissue>
    </source>
</reference>
<keyword evidence="6" id="KW-1133">Transmembrane helix</keyword>
<dbReference type="Gene3D" id="1.10.375.10">
    <property type="entry name" value="Human Immunodeficiency Virus Type 1 Capsid Protein"/>
    <property type="match status" value="1"/>
</dbReference>
<evidence type="ECO:0000256" key="2">
    <source>
        <dbReference type="ARBA" id="ARBA00022723"/>
    </source>
</evidence>
<sequence length="899" mass="100073">MTVPQLGTQALQREGGGWNVTATLTNTGQTENCFALAAANSLKSEDPPPPIPILEGPQKCSDDLQLTDWHEITREICKEENLNPLAMPVIFSQQAGGPRTWTPIPSHEIKELRKAIKDSGICSPYFKQLLKSTLEGYTLTPNDCKNLAGVILTDSQYMLWEFKWRKLLTNVLQMYRQCTDVDLRTLTMSKLTGDPPDDQNDNQVNLPRTALDDIKKMARRAFVQIQPAGSFEKAYNLISQDSSEPFTTFVDRVIQAAERQCGDDIARPIMVRDIIENNASPECKRAIKALGKERPTVPEMIDACNQIGSPQHVATIQANELGKTIGEKIERALTAQAAQAETRDQKLTEILAALHLNSQQQDNTMAVMQATVTSGPCYFCKRPGHIVRNCPDIKRGVPQEIKTDNGPSYTSQELAAFLNGWGVRHTFGIPYSPTSQGMIERTHQTLKRILDQQKGGEDQAAPQKRLNKALEALPVSQPKTNVWVALAKSAGSDTICLSDTSPDKPFSTCLVGVPLPKGFDNVTFDKYWPYDDHHISPTPSQKHQTYIDNSKVDKSDLQELEILGSLTMNTCYYFHFLGGNGPHLNVTPYHPVYSNMTSWCNQTKLLIYDEPHADRFNKLPIRFPKGIWLICGDRAWQGIPSKIDGGPCAMGQLTIIAPSVKKVVKKKSRRIRSSWGHQYESNCDSDFHPWNSGESIVASIFLPQLSSSIALKQLNKLGCWLSKEVNATSTMISDLLTDEEAIRHATLQNRAAIDYLLLAHGHGCEDFEGLCCMNLSDHSVSIHKQLQELRDLASQITIDDPSWLDNLFDGLSFAPWLKELCKIGLIILIVVVVVLVAVPCILQCVKKVMSKTVSSVLVVNKNGGDVGEDEARKPYKYDCLYSENVKPVTEIELKVSFDV</sequence>
<protein>
    <recommendedName>
        <fullName evidence="11">CCHC-type domain-containing protein</fullName>
    </recommendedName>
</protein>
<feature type="domain" description="Integrase catalytic" evidence="8">
    <location>
        <begin position="395"/>
        <end position="510"/>
    </location>
</feature>
<dbReference type="Gene3D" id="3.30.420.10">
    <property type="entry name" value="Ribonuclease H-like superfamily/Ribonuclease H"/>
    <property type="match status" value="1"/>
</dbReference>
<dbReference type="Pfam" id="PF00607">
    <property type="entry name" value="Gag_p24"/>
    <property type="match status" value="1"/>
</dbReference>
<organism evidence="9 10">
    <name type="scientific">Hirundo rustica rustica</name>
    <dbReference type="NCBI Taxonomy" id="333673"/>
    <lineage>
        <taxon>Eukaryota</taxon>
        <taxon>Metazoa</taxon>
        <taxon>Chordata</taxon>
        <taxon>Craniata</taxon>
        <taxon>Vertebrata</taxon>
        <taxon>Euteleostomi</taxon>
        <taxon>Archelosauria</taxon>
        <taxon>Archosauria</taxon>
        <taxon>Dinosauria</taxon>
        <taxon>Saurischia</taxon>
        <taxon>Theropoda</taxon>
        <taxon>Coelurosauria</taxon>
        <taxon>Aves</taxon>
        <taxon>Neognathae</taxon>
        <taxon>Neoaves</taxon>
        <taxon>Telluraves</taxon>
        <taxon>Australaves</taxon>
        <taxon>Passeriformes</taxon>
        <taxon>Sylvioidea</taxon>
        <taxon>Hirundinidae</taxon>
        <taxon>Hirundo</taxon>
    </lineage>
</organism>
<dbReference type="AlphaFoldDB" id="A0A3M0KUI7"/>
<dbReference type="SMART" id="SM00343">
    <property type="entry name" value="ZnF_C2HC"/>
    <property type="match status" value="1"/>
</dbReference>
<keyword evidence="6" id="KW-0812">Transmembrane</keyword>
<keyword evidence="6" id="KW-0472">Membrane</keyword>
<gene>
    <name evidence="9" type="ORF">DUI87_06058</name>
</gene>
<dbReference type="InterPro" id="IPR001584">
    <property type="entry name" value="Integrase_cat-core"/>
</dbReference>
<dbReference type="SUPFAM" id="SSF53098">
    <property type="entry name" value="Ribonuclease H-like"/>
    <property type="match status" value="1"/>
</dbReference>
<dbReference type="Pfam" id="PF00098">
    <property type="entry name" value="zf-CCHC"/>
    <property type="match status" value="1"/>
</dbReference>
<dbReference type="SUPFAM" id="SSF47943">
    <property type="entry name" value="Retrovirus capsid protein, N-terminal core domain"/>
    <property type="match status" value="1"/>
</dbReference>
<dbReference type="InterPro" id="IPR001878">
    <property type="entry name" value="Znf_CCHC"/>
</dbReference>
<evidence type="ECO:0000256" key="3">
    <source>
        <dbReference type="ARBA" id="ARBA00022771"/>
    </source>
</evidence>
<evidence type="ECO:0000259" key="8">
    <source>
        <dbReference type="PROSITE" id="PS50994"/>
    </source>
</evidence>
<evidence type="ECO:0008006" key="11">
    <source>
        <dbReference type="Google" id="ProtNLM"/>
    </source>
</evidence>
<evidence type="ECO:0000259" key="7">
    <source>
        <dbReference type="PROSITE" id="PS50158"/>
    </source>
</evidence>
<dbReference type="InterPro" id="IPR008919">
    <property type="entry name" value="Retrov_capsid_N"/>
</dbReference>
<evidence type="ECO:0000313" key="9">
    <source>
        <dbReference type="EMBL" id="RMC16805.1"/>
    </source>
</evidence>
<dbReference type="PANTHER" id="PTHR40389:SF2">
    <property type="entry name" value="ENDOGENOUS RETROVIRUS GROUP K MEMBER 24 GAG POLYPROTEIN-RELATED"/>
    <property type="match status" value="1"/>
</dbReference>
<evidence type="ECO:0000256" key="4">
    <source>
        <dbReference type="ARBA" id="ARBA00022833"/>
    </source>
</evidence>
<keyword evidence="1" id="KW-0519">Myristate</keyword>
<dbReference type="PROSITE" id="PS50158">
    <property type="entry name" value="ZF_CCHC"/>
    <property type="match status" value="1"/>
</dbReference>
<proteinExistence type="predicted"/>
<feature type="transmembrane region" description="Helical" evidence="6">
    <location>
        <begin position="823"/>
        <end position="842"/>
    </location>
</feature>